<reference evidence="2" key="2">
    <citation type="submission" date="2013-04" db="UniProtKB">
        <authorList>
            <consortium name="EnsemblPlants"/>
        </authorList>
    </citation>
    <scope>IDENTIFICATION</scope>
</reference>
<dbReference type="eggNOG" id="KOG1603">
    <property type="taxonomic scope" value="Eukaryota"/>
</dbReference>
<dbReference type="OMA" id="HARRQYM"/>
<name>J3LUE7_ORYBR</name>
<dbReference type="PANTHER" id="PTHR46413">
    <property type="entry name" value="HEAVY METAL-ASSOCIATED ISOPRENYLATED PLANT PROTEIN 6"/>
    <property type="match status" value="1"/>
</dbReference>
<dbReference type="InterPro" id="IPR044594">
    <property type="entry name" value="HIPP01/3/5/6"/>
</dbReference>
<dbReference type="STRING" id="4533.J3LUE7"/>
<evidence type="ECO:0000313" key="3">
    <source>
        <dbReference type="Proteomes" id="UP000006038"/>
    </source>
</evidence>
<dbReference type="CDD" id="cd00371">
    <property type="entry name" value="HMA"/>
    <property type="match status" value="1"/>
</dbReference>
<dbReference type="AlphaFoldDB" id="J3LUE7"/>
<accession>J3LUE7</accession>
<evidence type="ECO:0000313" key="2">
    <source>
        <dbReference type="EnsemblPlants" id="OB03G46730.1"/>
    </source>
</evidence>
<feature type="domain" description="HMA" evidence="1">
    <location>
        <begin position="2"/>
        <end position="69"/>
    </location>
</feature>
<protein>
    <recommendedName>
        <fullName evidence="1">HMA domain-containing protein</fullName>
    </recommendedName>
</protein>
<dbReference type="PROSITE" id="PS50846">
    <property type="entry name" value="HMA_2"/>
    <property type="match status" value="1"/>
</dbReference>
<dbReference type="InterPro" id="IPR036163">
    <property type="entry name" value="HMA_dom_sf"/>
</dbReference>
<dbReference type="GO" id="GO:0046872">
    <property type="term" value="F:metal ion binding"/>
    <property type="evidence" value="ECO:0007669"/>
    <property type="project" value="InterPro"/>
</dbReference>
<dbReference type="InterPro" id="IPR006121">
    <property type="entry name" value="HMA_dom"/>
</dbReference>
<dbReference type="Proteomes" id="UP000006038">
    <property type="component" value="Chromosome 3"/>
</dbReference>
<reference evidence="2" key="1">
    <citation type="journal article" date="2013" name="Nat. Commun.">
        <title>Whole-genome sequencing of Oryza brachyantha reveals mechanisms underlying Oryza genome evolution.</title>
        <authorList>
            <person name="Chen J."/>
            <person name="Huang Q."/>
            <person name="Gao D."/>
            <person name="Wang J."/>
            <person name="Lang Y."/>
            <person name="Liu T."/>
            <person name="Li B."/>
            <person name="Bai Z."/>
            <person name="Luis Goicoechea J."/>
            <person name="Liang C."/>
            <person name="Chen C."/>
            <person name="Zhang W."/>
            <person name="Sun S."/>
            <person name="Liao Y."/>
            <person name="Zhang X."/>
            <person name="Yang L."/>
            <person name="Song C."/>
            <person name="Wang M."/>
            <person name="Shi J."/>
            <person name="Liu G."/>
            <person name="Liu J."/>
            <person name="Zhou H."/>
            <person name="Zhou W."/>
            <person name="Yu Q."/>
            <person name="An N."/>
            <person name="Chen Y."/>
            <person name="Cai Q."/>
            <person name="Wang B."/>
            <person name="Liu B."/>
            <person name="Min J."/>
            <person name="Huang Y."/>
            <person name="Wu H."/>
            <person name="Li Z."/>
            <person name="Zhang Y."/>
            <person name="Yin Y."/>
            <person name="Song W."/>
            <person name="Jiang J."/>
            <person name="Jackson S.A."/>
            <person name="Wing R.A."/>
            <person name="Wang J."/>
            <person name="Chen M."/>
        </authorList>
    </citation>
    <scope>NUCLEOTIDE SEQUENCE [LARGE SCALE GENOMIC DNA]</scope>
    <source>
        <strain evidence="2">cv. IRGC 101232</strain>
    </source>
</reference>
<organism evidence="2">
    <name type="scientific">Oryza brachyantha</name>
    <name type="common">malo sina</name>
    <dbReference type="NCBI Taxonomy" id="4533"/>
    <lineage>
        <taxon>Eukaryota</taxon>
        <taxon>Viridiplantae</taxon>
        <taxon>Streptophyta</taxon>
        <taxon>Embryophyta</taxon>
        <taxon>Tracheophyta</taxon>
        <taxon>Spermatophyta</taxon>
        <taxon>Magnoliopsida</taxon>
        <taxon>Liliopsida</taxon>
        <taxon>Poales</taxon>
        <taxon>Poaceae</taxon>
        <taxon>BOP clade</taxon>
        <taxon>Oryzoideae</taxon>
        <taxon>Oryzeae</taxon>
        <taxon>Oryzinae</taxon>
        <taxon>Oryza</taxon>
    </lineage>
</organism>
<evidence type="ECO:0000259" key="1">
    <source>
        <dbReference type="PROSITE" id="PS50846"/>
    </source>
</evidence>
<dbReference type="Pfam" id="PF00403">
    <property type="entry name" value="HMA"/>
    <property type="match status" value="1"/>
</dbReference>
<sequence>MAEPVILKMNVHCGKCATRIRRAIKNMHGVEKVWASPETGLVIVTGTADALALRWRLWLKIRRSATVVSDGTPERIPPEGGMTHLAPAPAYAVPPYYTWGATPPMHGAPYVAAAPAGYLYCNQLAPVQYVPRGTPARFVDDDGESPHGCCSVQ</sequence>
<dbReference type="EnsemblPlants" id="OB03G46730.1">
    <property type="protein sequence ID" value="OB03G46730.1"/>
    <property type="gene ID" value="OB03G46730"/>
</dbReference>
<dbReference type="Gramene" id="OB03G46730.1">
    <property type="protein sequence ID" value="OB03G46730.1"/>
    <property type="gene ID" value="OB03G46730"/>
</dbReference>
<dbReference type="Gene3D" id="3.30.70.100">
    <property type="match status" value="1"/>
</dbReference>
<proteinExistence type="predicted"/>
<dbReference type="SUPFAM" id="SSF55008">
    <property type="entry name" value="HMA, heavy metal-associated domain"/>
    <property type="match status" value="1"/>
</dbReference>
<dbReference type="HOGENOM" id="CLU_103517_1_0_1"/>
<keyword evidence="3" id="KW-1185">Reference proteome</keyword>
<dbReference type="PANTHER" id="PTHR46413:SF22">
    <property type="entry name" value="OS03G0829466 PROTEIN"/>
    <property type="match status" value="1"/>
</dbReference>